<protein>
    <submittedName>
        <fullName evidence="2">742_t:CDS:1</fullName>
    </submittedName>
</protein>
<comment type="caution">
    <text evidence="2">The sequence shown here is derived from an EMBL/GenBank/DDBJ whole genome shotgun (WGS) entry which is preliminary data.</text>
</comment>
<feature type="region of interest" description="Disordered" evidence="1">
    <location>
        <begin position="1"/>
        <end position="23"/>
    </location>
</feature>
<proteinExistence type="predicted"/>
<dbReference type="OrthoDB" id="2350063at2759"/>
<evidence type="ECO:0000313" key="2">
    <source>
        <dbReference type="EMBL" id="CAG8513438.1"/>
    </source>
</evidence>
<evidence type="ECO:0000256" key="1">
    <source>
        <dbReference type="SAM" id="MobiDB-lite"/>
    </source>
</evidence>
<feature type="compositionally biased region" description="Polar residues" evidence="1">
    <location>
        <begin position="1"/>
        <end position="15"/>
    </location>
</feature>
<evidence type="ECO:0000313" key="3">
    <source>
        <dbReference type="Proteomes" id="UP000789570"/>
    </source>
</evidence>
<accession>A0A9N9A0B9</accession>
<sequence length="264" mass="30898">MEKEFTTISFQNNPDISDIPNDKVRGDPQNIRWSGIKIRKMNNQRRIDSQSETIESLRDRIDELEIDSFIQNQNIKKLQQDFNKLKIKDIINKGKCDVKGHEKLVNDNGSIGSATSPLQISSTYSEDQGSIPKLVHQIQQSITRENISLRNLRYLKHHFSINHLVRYTKSDDFNSLSERIKRLINLLIYESLSEEFQRKDVTLSQKLNEYIERGVIPALPKGYNSYKQYSESILFKKLNKILKERITKLIQIEKKLTTGKNEKF</sequence>
<gene>
    <name evidence="2" type="ORF">FCALED_LOCUS4317</name>
</gene>
<dbReference type="EMBL" id="CAJVPQ010000833">
    <property type="protein sequence ID" value="CAG8513438.1"/>
    <property type="molecule type" value="Genomic_DNA"/>
</dbReference>
<name>A0A9N9A0B9_9GLOM</name>
<dbReference type="Proteomes" id="UP000789570">
    <property type="component" value="Unassembled WGS sequence"/>
</dbReference>
<keyword evidence="3" id="KW-1185">Reference proteome</keyword>
<dbReference type="AlphaFoldDB" id="A0A9N9A0B9"/>
<reference evidence="2" key="1">
    <citation type="submission" date="2021-06" db="EMBL/GenBank/DDBJ databases">
        <authorList>
            <person name="Kallberg Y."/>
            <person name="Tangrot J."/>
            <person name="Rosling A."/>
        </authorList>
    </citation>
    <scope>NUCLEOTIDE SEQUENCE</scope>
    <source>
        <strain evidence="2">UK204</strain>
    </source>
</reference>
<organism evidence="2 3">
    <name type="scientific">Funneliformis caledonium</name>
    <dbReference type="NCBI Taxonomy" id="1117310"/>
    <lineage>
        <taxon>Eukaryota</taxon>
        <taxon>Fungi</taxon>
        <taxon>Fungi incertae sedis</taxon>
        <taxon>Mucoromycota</taxon>
        <taxon>Glomeromycotina</taxon>
        <taxon>Glomeromycetes</taxon>
        <taxon>Glomerales</taxon>
        <taxon>Glomeraceae</taxon>
        <taxon>Funneliformis</taxon>
    </lineage>
</organism>